<evidence type="ECO:0000313" key="2">
    <source>
        <dbReference type="Proteomes" id="UP001374584"/>
    </source>
</evidence>
<sequence length="261" mass="28952">MEGAFNKKQPQQPAFIEKHIKNDLVINEGTTHALPTKACCCLKFNVEKQPQQSAFIEEQVKNDLVINEGTTHALPIKESCCLNFNMEQQLQRPEFIEEHIMNHADINGRRNCYGGQFCYAHAQNLLRFNEETTPGPLYNFEEANFGGCSQAHMGGRSWVEDSFGTGTDLDVQEHFGVRMEDNVDAAYTVQDGAAIERVEESPPAGVYPTISEDIRGGQLLESDSMLGRGGDSCSGQRMVYLQEEVQGDGTLTLEGKGDDNP</sequence>
<evidence type="ECO:0000313" key="1">
    <source>
        <dbReference type="EMBL" id="KAK7372427.1"/>
    </source>
</evidence>
<organism evidence="1 2">
    <name type="scientific">Phaseolus coccineus</name>
    <name type="common">Scarlet runner bean</name>
    <name type="synonym">Phaseolus multiflorus</name>
    <dbReference type="NCBI Taxonomy" id="3886"/>
    <lineage>
        <taxon>Eukaryota</taxon>
        <taxon>Viridiplantae</taxon>
        <taxon>Streptophyta</taxon>
        <taxon>Embryophyta</taxon>
        <taxon>Tracheophyta</taxon>
        <taxon>Spermatophyta</taxon>
        <taxon>Magnoliopsida</taxon>
        <taxon>eudicotyledons</taxon>
        <taxon>Gunneridae</taxon>
        <taxon>Pentapetalae</taxon>
        <taxon>rosids</taxon>
        <taxon>fabids</taxon>
        <taxon>Fabales</taxon>
        <taxon>Fabaceae</taxon>
        <taxon>Papilionoideae</taxon>
        <taxon>50 kb inversion clade</taxon>
        <taxon>NPAAA clade</taxon>
        <taxon>indigoferoid/millettioid clade</taxon>
        <taxon>Phaseoleae</taxon>
        <taxon>Phaseolus</taxon>
    </lineage>
</organism>
<reference evidence="1 2" key="1">
    <citation type="submission" date="2024-01" db="EMBL/GenBank/DDBJ databases">
        <title>The genomes of 5 underutilized Papilionoideae crops provide insights into root nodulation and disease resistanc.</title>
        <authorList>
            <person name="Jiang F."/>
        </authorList>
    </citation>
    <scope>NUCLEOTIDE SEQUENCE [LARGE SCALE GENOMIC DNA]</scope>
    <source>
        <strain evidence="1">JINMINGXINNONG_FW02</strain>
        <tissue evidence="1">Leaves</tissue>
    </source>
</reference>
<dbReference type="AlphaFoldDB" id="A0AAN9NKK5"/>
<protein>
    <submittedName>
        <fullName evidence="1">Uncharacterized protein</fullName>
    </submittedName>
</protein>
<proteinExistence type="predicted"/>
<comment type="caution">
    <text evidence="1">The sequence shown here is derived from an EMBL/GenBank/DDBJ whole genome shotgun (WGS) entry which is preliminary data.</text>
</comment>
<dbReference type="Proteomes" id="UP001374584">
    <property type="component" value="Unassembled WGS sequence"/>
</dbReference>
<name>A0AAN9NKK5_PHACN</name>
<dbReference type="EMBL" id="JAYMYR010000003">
    <property type="protein sequence ID" value="KAK7372427.1"/>
    <property type="molecule type" value="Genomic_DNA"/>
</dbReference>
<accession>A0AAN9NKK5</accession>
<keyword evidence="2" id="KW-1185">Reference proteome</keyword>
<gene>
    <name evidence="1" type="ORF">VNO80_05805</name>
</gene>